<comment type="caution">
    <text evidence="8">The sequence shown here is derived from an EMBL/GenBank/DDBJ whole genome shotgun (WGS) entry which is preliminary data.</text>
</comment>
<keyword evidence="2" id="KW-0813">Transport</keyword>
<gene>
    <name evidence="8" type="ORF">PSYPI_35610</name>
</gene>
<keyword evidence="5 7" id="KW-1133">Transmembrane helix</keyword>
<dbReference type="HOGENOM" id="CLU_1411604_0_0_6"/>
<evidence type="ECO:0000313" key="8">
    <source>
        <dbReference type="EMBL" id="EGH47311.1"/>
    </source>
</evidence>
<keyword evidence="4 7" id="KW-0812">Transmembrane</keyword>
<reference evidence="8 9" key="1">
    <citation type="journal article" date="2011" name="PLoS Pathog.">
        <title>Dynamic evolution of pathogenicity revealed by sequencing and comparative genomics of 19 Pseudomonas syringae isolates.</title>
        <authorList>
            <person name="Baltrus D.A."/>
            <person name="Nishimura M.T."/>
            <person name="Romanchuk A."/>
            <person name="Chang J.H."/>
            <person name="Mukhtar M.S."/>
            <person name="Cherkis K."/>
            <person name="Roach J."/>
            <person name="Grant S.R."/>
            <person name="Jones C.D."/>
            <person name="Dangl J.L."/>
        </authorList>
    </citation>
    <scope>NUCLEOTIDE SEQUENCE [LARGE SCALE GENOMIC DNA]</scope>
    <source>
        <strain evidence="8 9">1704B</strain>
    </source>
</reference>
<evidence type="ECO:0000256" key="2">
    <source>
        <dbReference type="ARBA" id="ARBA00022448"/>
    </source>
</evidence>
<accession>F3GJQ8</accession>
<dbReference type="GO" id="GO:0042884">
    <property type="term" value="P:microcin transport"/>
    <property type="evidence" value="ECO:0007669"/>
    <property type="project" value="TreeGrafter"/>
</dbReference>
<evidence type="ECO:0000256" key="3">
    <source>
        <dbReference type="ARBA" id="ARBA00022475"/>
    </source>
</evidence>
<comment type="subcellular location">
    <subcellularLocation>
        <location evidence="1">Cell membrane</location>
        <topology evidence="1">Multi-pass membrane protein</topology>
    </subcellularLocation>
</comment>
<keyword evidence="6 7" id="KW-0472">Membrane</keyword>
<evidence type="ECO:0000256" key="7">
    <source>
        <dbReference type="SAM" id="Phobius"/>
    </source>
</evidence>
<dbReference type="GO" id="GO:0005886">
    <property type="term" value="C:plasma membrane"/>
    <property type="evidence" value="ECO:0007669"/>
    <property type="project" value="UniProtKB-SubCell"/>
</dbReference>
<evidence type="ECO:0000256" key="4">
    <source>
        <dbReference type="ARBA" id="ARBA00022692"/>
    </source>
</evidence>
<dbReference type="EMBL" id="AEAI01002137">
    <property type="protein sequence ID" value="EGH47311.1"/>
    <property type="molecule type" value="Genomic_DNA"/>
</dbReference>
<proteinExistence type="predicted"/>
<evidence type="ECO:0000256" key="5">
    <source>
        <dbReference type="ARBA" id="ARBA00022989"/>
    </source>
</evidence>
<dbReference type="SUPFAM" id="SSF161098">
    <property type="entry name" value="MetI-like"/>
    <property type="match status" value="1"/>
</dbReference>
<dbReference type="Proteomes" id="UP000004986">
    <property type="component" value="Unassembled WGS sequence"/>
</dbReference>
<evidence type="ECO:0000256" key="1">
    <source>
        <dbReference type="ARBA" id="ARBA00004651"/>
    </source>
</evidence>
<evidence type="ECO:0000313" key="9">
    <source>
        <dbReference type="Proteomes" id="UP000004986"/>
    </source>
</evidence>
<keyword evidence="3" id="KW-1003">Cell membrane</keyword>
<dbReference type="PANTHER" id="PTHR30465">
    <property type="entry name" value="INNER MEMBRANE ABC TRANSPORTER"/>
    <property type="match status" value="1"/>
</dbReference>
<evidence type="ECO:0000256" key="6">
    <source>
        <dbReference type="ARBA" id="ARBA00023136"/>
    </source>
</evidence>
<dbReference type="PATRIC" id="fig|629263.4.peg.5509"/>
<sequence>CILLVNFFIVQAAPGGPVEQAIARLQGIGGATVGAGASESAGGHSKASRGLDPALIKQIERQYGFDKPMHERLWLMLKNYARLDFGSSFFRGATVTDLILQKMPVSISLGLWATLLTYLVSIPLGIRKAVKHGSQFDIWSSTAIIIGYAMPAFLFAMLLVVVFCGGTSLNLVSGTRTGLGQFRATDHGRQDR</sequence>
<dbReference type="AlphaFoldDB" id="F3GJQ8"/>
<dbReference type="InterPro" id="IPR035906">
    <property type="entry name" value="MetI-like_sf"/>
</dbReference>
<feature type="transmembrane region" description="Helical" evidence="7">
    <location>
        <begin position="138"/>
        <end position="163"/>
    </location>
</feature>
<protein>
    <submittedName>
        <fullName evidence="8">Binding-protein dependent transport system inner membrane protein</fullName>
    </submittedName>
</protein>
<organism evidence="8 9">
    <name type="scientific">Pseudomonas syringae pv. pisi str. 1704B</name>
    <dbReference type="NCBI Taxonomy" id="629263"/>
    <lineage>
        <taxon>Bacteria</taxon>
        <taxon>Pseudomonadati</taxon>
        <taxon>Pseudomonadota</taxon>
        <taxon>Gammaproteobacteria</taxon>
        <taxon>Pseudomonadales</taxon>
        <taxon>Pseudomonadaceae</taxon>
        <taxon>Pseudomonas</taxon>
        <taxon>Pseudomonas syringae</taxon>
    </lineage>
</organism>
<keyword evidence="9" id="KW-1185">Reference proteome</keyword>
<dbReference type="PANTHER" id="PTHR30465:SF66">
    <property type="entry name" value="INNER MEMBRANE ABC TRANSPORTER PERMEASE PROTEIN YEJB"/>
    <property type="match status" value="1"/>
</dbReference>
<feature type="non-terminal residue" evidence="8">
    <location>
        <position position="1"/>
    </location>
</feature>
<name>F3GJQ8_PSESJ</name>
<feature type="transmembrane region" description="Helical" evidence="7">
    <location>
        <begin position="105"/>
        <end position="126"/>
    </location>
</feature>